<evidence type="ECO:0008006" key="3">
    <source>
        <dbReference type="Google" id="ProtNLM"/>
    </source>
</evidence>
<dbReference type="OrthoDB" id="194358at2759"/>
<reference evidence="1 2" key="1">
    <citation type="journal article" date="2020" name="Nat. Food">
        <title>A phased Vanilla planifolia genome enables genetic improvement of flavour and production.</title>
        <authorList>
            <person name="Hasing T."/>
            <person name="Tang H."/>
            <person name="Brym M."/>
            <person name="Khazi F."/>
            <person name="Huang T."/>
            <person name="Chambers A.H."/>
        </authorList>
    </citation>
    <scope>NUCLEOTIDE SEQUENCE [LARGE SCALE GENOMIC DNA]</scope>
    <source>
        <tissue evidence="1">Leaf</tissue>
    </source>
</reference>
<dbReference type="Proteomes" id="UP000639772">
    <property type="component" value="Unassembled WGS sequence"/>
</dbReference>
<evidence type="ECO:0000313" key="1">
    <source>
        <dbReference type="EMBL" id="KAG0450059.1"/>
    </source>
</evidence>
<dbReference type="InterPro" id="IPR036770">
    <property type="entry name" value="Ankyrin_rpt-contain_sf"/>
</dbReference>
<organism evidence="1 2">
    <name type="scientific">Vanilla planifolia</name>
    <name type="common">Vanilla</name>
    <dbReference type="NCBI Taxonomy" id="51239"/>
    <lineage>
        <taxon>Eukaryota</taxon>
        <taxon>Viridiplantae</taxon>
        <taxon>Streptophyta</taxon>
        <taxon>Embryophyta</taxon>
        <taxon>Tracheophyta</taxon>
        <taxon>Spermatophyta</taxon>
        <taxon>Magnoliopsida</taxon>
        <taxon>Liliopsida</taxon>
        <taxon>Asparagales</taxon>
        <taxon>Orchidaceae</taxon>
        <taxon>Vanilloideae</taxon>
        <taxon>Vanilleae</taxon>
        <taxon>Vanilla</taxon>
    </lineage>
</organism>
<sequence length="254" mass="27273">MQGLGSGCEPEAVPRYAMTAAAREEEEAVELLLRAGAGQEACEEAVVEASRHGLARIVELIVGSILSALAFRFMLATAASRGFVDVVDTLLKERGHGRRHRRGASLGAGLAELYDAAWCAVEYFLRAVEPFRLLLRQRCSTPTLSTSAALCSIMPSSAPPQPPWTPSLPPARTPELPVRTTLKHEFRPIHMAARLDTRRSSVVSSPAGVTSTRTDAGETAIMLASRYKHGWCLKVLALSGADFGPSTLPVSLQL</sequence>
<proteinExistence type="predicted"/>
<dbReference type="EMBL" id="JADCNM010000141">
    <property type="protein sequence ID" value="KAG0450059.1"/>
    <property type="molecule type" value="Genomic_DNA"/>
</dbReference>
<accession>A0A835PDJ8</accession>
<dbReference type="AlphaFoldDB" id="A0A835PDJ8"/>
<evidence type="ECO:0000313" key="2">
    <source>
        <dbReference type="Proteomes" id="UP000639772"/>
    </source>
</evidence>
<gene>
    <name evidence="1" type="ORF">HPP92_026970</name>
</gene>
<dbReference type="Gene3D" id="1.25.40.20">
    <property type="entry name" value="Ankyrin repeat-containing domain"/>
    <property type="match status" value="1"/>
</dbReference>
<dbReference type="SUPFAM" id="SSF48403">
    <property type="entry name" value="Ankyrin repeat"/>
    <property type="match status" value="1"/>
</dbReference>
<name>A0A835PDJ8_VANPL</name>
<protein>
    <recommendedName>
        <fullName evidence="3">Ankyrin repeat protein</fullName>
    </recommendedName>
</protein>
<comment type="caution">
    <text evidence="1">The sequence shown here is derived from an EMBL/GenBank/DDBJ whole genome shotgun (WGS) entry which is preliminary data.</text>
</comment>